<feature type="transmembrane region" description="Helical" evidence="1">
    <location>
        <begin position="53"/>
        <end position="73"/>
    </location>
</feature>
<feature type="transmembrane region" description="Helical" evidence="1">
    <location>
        <begin position="105"/>
        <end position="126"/>
    </location>
</feature>
<protein>
    <submittedName>
        <fullName evidence="3">DUF1624 domain-containing protein</fullName>
    </submittedName>
</protein>
<comment type="caution">
    <text evidence="3">The sequence shown here is derived from an EMBL/GenBank/DDBJ whole genome shotgun (WGS) entry which is preliminary data.</text>
</comment>
<feature type="transmembrane region" description="Helical" evidence="1">
    <location>
        <begin position="12"/>
        <end position="33"/>
    </location>
</feature>
<organism evidence="3 4">
    <name type="scientific">Lancefieldella parvula</name>
    <dbReference type="NCBI Taxonomy" id="1382"/>
    <lineage>
        <taxon>Bacteria</taxon>
        <taxon>Bacillati</taxon>
        <taxon>Actinomycetota</taxon>
        <taxon>Coriobacteriia</taxon>
        <taxon>Coriobacteriales</taxon>
        <taxon>Atopobiaceae</taxon>
        <taxon>Lancefieldella</taxon>
    </lineage>
</organism>
<feature type="transmembrane region" description="Helical" evidence="1">
    <location>
        <begin position="186"/>
        <end position="206"/>
    </location>
</feature>
<evidence type="ECO:0000313" key="3">
    <source>
        <dbReference type="EMBL" id="MBF4802452.1"/>
    </source>
</evidence>
<dbReference type="EMBL" id="JABZGU010000014">
    <property type="protein sequence ID" value="MBF4802452.1"/>
    <property type="molecule type" value="Genomic_DNA"/>
</dbReference>
<name>A0A9D5X9Q6_9ACTN</name>
<keyword evidence="1" id="KW-0472">Membrane</keyword>
<keyword evidence="1" id="KW-0812">Transmembrane</keyword>
<feature type="transmembrane region" description="Helical" evidence="1">
    <location>
        <begin position="231"/>
        <end position="253"/>
    </location>
</feature>
<proteinExistence type="predicted"/>
<evidence type="ECO:0000313" key="4">
    <source>
        <dbReference type="Proteomes" id="UP000787322"/>
    </source>
</evidence>
<dbReference type="AlphaFoldDB" id="A0A9D5X9Q6"/>
<dbReference type="InterPro" id="IPR012429">
    <property type="entry name" value="HGSNAT_cat"/>
</dbReference>
<reference evidence="3" key="1">
    <citation type="submission" date="2020-04" db="EMBL/GenBank/DDBJ databases">
        <title>Deep metagenomics examines the oral microbiome during advanced dental caries in children, revealing novel taxa and co-occurrences with host molecules.</title>
        <authorList>
            <person name="Baker J.L."/>
            <person name="Morton J.T."/>
            <person name="Dinis M."/>
            <person name="Alvarez R."/>
            <person name="Tran N.C."/>
            <person name="Knight R."/>
            <person name="Edlund A."/>
        </authorList>
    </citation>
    <scope>NUCLEOTIDE SEQUENCE</scope>
    <source>
        <strain evidence="3">JCVI_3_bin.11</strain>
    </source>
</reference>
<accession>A0A9D5X9Q6</accession>
<dbReference type="Proteomes" id="UP000787322">
    <property type="component" value="Unassembled WGS sequence"/>
</dbReference>
<feature type="transmembrane region" description="Helical" evidence="1">
    <location>
        <begin position="133"/>
        <end position="159"/>
    </location>
</feature>
<keyword evidence="1" id="KW-1133">Transmembrane helix</keyword>
<feature type="domain" description="Heparan-alpha-glucosaminide N-acetyltransferase catalytic" evidence="2">
    <location>
        <begin position="11"/>
        <end position="239"/>
    </location>
</feature>
<feature type="transmembrane region" description="Helical" evidence="1">
    <location>
        <begin position="80"/>
        <end position="99"/>
    </location>
</feature>
<evidence type="ECO:0000259" key="2">
    <source>
        <dbReference type="Pfam" id="PF07786"/>
    </source>
</evidence>
<sequence>MGVELEQSKGRVTFFDTIRGISVVSMILFHFTYDLFFISHIKLTWFTPLVMQIWVPSISYPFIFIAGCMCAFSKNSFKRAGVYGLVALAIFAATTFANIDTPINFGIFFCMASCTLVEALISRFAIPPKGYAAAILFLLLFVICIPISAGHIGIGNIVFSLPKELYQTPYLAWAGFPSPSFSSGDYYPLLPYLFLYVSGAAFNRQFKAEGYPNWMKTFSLPLITEMGRQSLLIYILHQPILLLIALFVSQNIVF</sequence>
<evidence type="ECO:0000256" key="1">
    <source>
        <dbReference type="SAM" id="Phobius"/>
    </source>
</evidence>
<gene>
    <name evidence="3" type="ORF">HXK24_01300</name>
</gene>
<dbReference type="Pfam" id="PF07786">
    <property type="entry name" value="HGSNAT_cat"/>
    <property type="match status" value="1"/>
</dbReference>